<protein>
    <recommendedName>
        <fullName evidence="12 13">Crossover junction endodeoxyribonuclease RuvC</fullName>
        <ecNumber evidence="12 13">3.1.21.10</ecNumber>
    </recommendedName>
    <alternativeName>
        <fullName evidence="12">Holliday junction nuclease RuvC</fullName>
    </alternativeName>
    <alternativeName>
        <fullName evidence="12">Holliday junction resolvase RuvC</fullName>
    </alternativeName>
</protein>
<feature type="active site" evidence="12">
    <location>
        <position position="68"/>
    </location>
</feature>
<evidence type="ECO:0000256" key="6">
    <source>
        <dbReference type="ARBA" id="ARBA00022763"/>
    </source>
</evidence>
<dbReference type="NCBIfam" id="TIGR00228">
    <property type="entry name" value="ruvC"/>
    <property type="match status" value="1"/>
</dbReference>
<feature type="region of interest" description="Disordered" evidence="14">
    <location>
        <begin position="161"/>
        <end position="196"/>
    </location>
</feature>
<dbReference type="InterPro" id="IPR012337">
    <property type="entry name" value="RNaseH-like_sf"/>
</dbReference>
<evidence type="ECO:0000256" key="4">
    <source>
        <dbReference type="ARBA" id="ARBA00022723"/>
    </source>
</evidence>
<keyword evidence="4 12" id="KW-0479">Metal-binding</keyword>
<comment type="function">
    <text evidence="12">The RuvA-RuvB-RuvC complex processes Holliday junction (HJ) DNA during genetic recombination and DNA repair. Endonuclease that resolves HJ intermediates. Cleaves cruciform DNA by making single-stranded nicks across the HJ at symmetrical positions within the homologous arms, yielding a 5'-phosphate and a 3'-hydroxyl group; requires a central core of homology in the junction. The consensus cleavage sequence is 5'-(A/T)TT(C/G)-3'. Cleavage occurs on the 3'-side of the TT dinucleotide at the point of strand exchange. HJ branch migration catalyzed by RuvA-RuvB allows RuvC to scan DNA until it finds its consensus sequence, where it cleaves and resolves the cruciform DNA.</text>
</comment>
<feature type="binding site" evidence="12">
    <location>
        <position position="7"/>
    </location>
    <ligand>
        <name>Mg(2+)</name>
        <dbReference type="ChEBI" id="CHEBI:18420"/>
        <label>1</label>
    </ligand>
</feature>
<keyword evidence="6 12" id="KW-0227">DNA damage</keyword>
<comment type="cofactor">
    <cofactor evidence="12">
        <name>Mg(2+)</name>
        <dbReference type="ChEBI" id="CHEBI:18420"/>
    </cofactor>
    <text evidence="12">Binds 2 Mg(2+) ion per subunit.</text>
</comment>
<dbReference type="RefSeq" id="WP_244686940.1">
    <property type="nucleotide sequence ID" value="NZ_CP095043.1"/>
</dbReference>
<dbReference type="InterPro" id="IPR002176">
    <property type="entry name" value="X-over_junc_endoDNase_RuvC"/>
</dbReference>
<dbReference type="Pfam" id="PF02075">
    <property type="entry name" value="RuvC"/>
    <property type="match status" value="1"/>
</dbReference>
<dbReference type="PANTHER" id="PTHR30194">
    <property type="entry name" value="CROSSOVER JUNCTION ENDODEOXYRIBONUCLEASE RUVC"/>
    <property type="match status" value="1"/>
</dbReference>
<evidence type="ECO:0000256" key="9">
    <source>
        <dbReference type="ARBA" id="ARBA00023125"/>
    </source>
</evidence>
<keyword evidence="10 12" id="KW-0233">DNA recombination</keyword>
<evidence type="ECO:0000256" key="13">
    <source>
        <dbReference type="NCBIfam" id="TIGR00228"/>
    </source>
</evidence>
<dbReference type="EC" id="3.1.21.10" evidence="12 13"/>
<keyword evidence="2 12" id="KW-0963">Cytoplasm</keyword>
<keyword evidence="11 12" id="KW-0234">DNA repair</keyword>
<comment type="subunit">
    <text evidence="12">Homodimer which binds Holliday junction (HJ) DNA. The HJ becomes 2-fold symmetrical on binding to RuvC with unstacked arms; it has a different conformation from HJ DNA in complex with RuvA. In the full resolvosome a probable DNA-RuvA(4)-RuvB(12)-RuvC(2) complex forms which resolves the HJ.</text>
</comment>
<keyword evidence="16" id="KW-1185">Reference proteome</keyword>
<evidence type="ECO:0000256" key="5">
    <source>
        <dbReference type="ARBA" id="ARBA00022759"/>
    </source>
</evidence>
<name>A0ABY4FX84_9MICO</name>
<reference evidence="15 16" key="1">
    <citation type="submission" date="2022-04" db="EMBL/GenBank/DDBJ databases">
        <title>Leucobacter sp. isolated from rhizosphere of onion.</title>
        <authorList>
            <person name="Won M."/>
            <person name="Lee C.-M."/>
            <person name="Woen H.-Y."/>
            <person name="Kwon S.-W."/>
        </authorList>
    </citation>
    <scope>NUCLEOTIDE SEQUENCE [LARGE SCALE GENOMIC DNA]</scope>
    <source>
        <strain evidence="15 16">H25R-14</strain>
    </source>
</reference>
<keyword evidence="5 12" id="KW-0255">Endonuclease</keyword>
<evidence type="ECO:0000256" key="10">
    <source>
        <dbReference type="ARBA" id="ARBA00023172"/>
    </source>
</evidence>
<evidence type="ECO:0000256" key="8">
    <source>
        <dbReference type="ARBA" id="ARBA00022842"/>
    </source>
</evidence>
<dbReference type="Gene3D" id="3.30.420.10">
    <property type="entry name" value="Ribonuclease H-like superfamily/Ribonuclease H"/>
    <property type="match status" value="1"/>
</dbReference>
<evidence type="ECO:0000256" key="14">
    <source>
        <dbReference type="SAM" id="MobiDB-lite"/>
    </source>
</evidence>
<dbReference type="InterPro" id="IPR036397">
    <property type="entry name" value="RNaseH_sf"/>
</dbReference>
<dbReference type="Proteomes" id="UP000831775">
    <property type="component" value="Chromosome"/>
</dbReference>
<dbReference type="PROSITE" id="PS01321">
    <property type="entry name" value="RUVC"/>
    <property type="match status" value="1"/>
</dbReference>
<evidence type="ECO:0000256" key="7">
    <source>
        <dbReference type="ARBA" id="ARBA00022801"/>
    </source>
</evidence>
<sequence>MRILGIDPGLTRLGIGIVTAGAGRRVTFEHVEVMRSPADASTPARLHLLGSGIQRLLDGEAPDAIALERVFAQQNLPSVMGVAQISGVVMFLAEQRGIPVALYTPNEVKAQVTGYGAADKAQVTTMVTRLLRLGAPPKPADAADALALAITHAWHLGRGGSADRIGRGPAPAGETPAQRAWREAEQKSGARRGPRS</sequence>
<organism evidence="15 16">
    <name type="scientific">Leucobacter rhizosphaerae</name>
    <dbReference type="NCBI Taxonomy" id="2932245"/>
    <lineage>
        <taxon>Bacteria</taxon>
        <taxon>Bacillati</taxon>
        <taxon>Actinomycetota</taxon>
        <taxon>Actinomycetes</taxon>
        <taxon>Micrococcales</taxon>
        <taxon>Microbacteriaceae</taxon>
        <taxon>Leucobacter</taxon>
    </lineage>
</organism>
<feature type="binding site" evidence="12">
    <location>
        <position position="141"/>
    </location>
    <ligand>
        <name>Mg(2+)</name>
        <dbReference type="ChEBI" id="CHEBI:18420"/>
        <label>1</label>
    </ligand>
</feature>
<keyword evidence="8 12" id="KW-0460">Magnesium</keyword>
<feature type="active site" evidence="12">
    <location>
        <position position="7"/>
    </location>
</feature>
<evidence type="ECO:0000313" key="16">
    <source>
        <dbReference type="Proteomes" id="UP000831775"/>
    </source>
</evidence>
<dbReference type="EMBL" id="CP095043">
    <property type="protein sequence ID" value="UOQ60920.1"/>
    <property type="molecule type" value="Genomic_DNA"/>
</dbReference>
<dbReference type="CDD" id="cd16962">
    <property type="entry name" value="RuvC"/>
    <property type="match status" value="1"/>
</dbReference>
<evidence type="ECO:0000313" key="15">
    <source>
        <dbReference type="EMBL" id="UOQ60920.1"/>
    </source>
</evidence>
<feature type="binding site" evidence="12">
    <location>
        <position position="68"/>
    </location>
    <ligand>
        <name>Mg(2+)</name>
        <dbReference type="ChEBI" id="CHEBI:18420"/>
        <label>2</label>
    </ligand>
</feature>
<comment type="subcellular location">
    <subcellularLocation>
        <location evidence="12">Cytoplasm</location>
    </subcellularLocation>
</comment>
<dbReference type="InterPro" id="IPR020563">
    <property type="entry name" value="X-over_junc_endoDNase_Mg_BS"/>
</dbReference>
<gene>
    <name evidence="12 15" type="primary">ruvC</name>
    <name evidence="15" type="ORF">MUN76_02785</name>
</gene>
<evidence type="ECO:0000256" key="2">
    <source>
        <dbReference type="ARBA" id="ARBA00022490"/>
    </source>
</evidence>
<proteinExistence type="inferred from homology"/>
<keyword evidence="3 12" id="KW-0540">Nuclease</keyword>
<dbReference type="SUPFAM" id="SSF53098">
    <property type="entry name" value="Ribonuclease H-like"/>
    <property type="match status" value="1"/>
</dbReference>
<dbReference type="PRINTS" id="PR00696">
    <property type="entry name" value="RSOLVASERUVC"/>
</dbReference>
<dbReference type="PANTHER" id="PTHR30194:SF3">
    <property type="entry name" value="CROSSOVER JUNCTION ENDODEOXYRIBONUCLEASE RUVC"/>
    <property type="match status" value="1"/>
</dbReference>
<dbReference type="HAMAP" id="MF_00034">
    <property type="entry name" value="RuvC"/>
    <property type="match status" value="1"/>
</dbReference>
<evidence type="ECO:0000256" key="12">
    <source>
        <dbReference type="HAMAP-Rule" id="MF_00034"/>
    </source>
</evidence>
<dbReference type="GO" id="GO:0016787">
    <property type="term" value="F:hydrolase activity"/>
    <property type="evidence" value="ECO:0007669"/>
    <property type="project" value="UniProtKB-KW"/>
</dbReference>
<keyword evidence="9 12" id="KW-0238">DNA-binding</keyword>
<comment type="catalytic activity">
    <reaction evidence="12">
        <text>Endonucleolytic cleavage at a junction such as a reciprocal single-stranded crossover between two homologous DNA duplexes (Holliday junction).</text>
        <dbReference type="EC" id="3.1.21.10"/>
    </reaction>
</comment>
<evidence type="ECO:0000256" key="1">
    <source>
        <dbReference type="ARBA" id="ARBA00009518"/>
    </source>
</evidence>
<feature type="active site" evidence="12">
    <location>
        <position position="141"/>
    </location>
</feature>
<evidence type="ECO:0000256" key="11">
    <source>
        <dbReference type="ARBA" id="ARBA00023204"/>
    </source>
</evidence>
<comment type="similarity">
    <text evidence="1 12">Belongs to the RuvC family.</text>
</comment>
<accession>A0ABY4FX84</accession>
<evidence type="ECO:0000256" key="3">
    <source>
        <dbReference type="ARBA" id="ARBA00022722"/>
    </source>
</evidence>
<keyword evidence="7 12" id="KW-0378">Hydrolase</keyword>